<evidence type="ECO:0000313" key="3">
    <source>
        <dbReference type="Proteomes" id="UP001528850"/>
    </source>
</evidence>
<feature type="domain" description="Fibronectin type-III" evidence="1">
    <location>
        <begin position="1680"/>
        <end position="1766"/>
    </location>
</feature>
<name>A0ABT6BCK0_9GAMM</name>
<dbReference type="CDD" id="cd00063">
    <property type="entry name" value="FN3"/>
    <property type="match status" value="1"/>
</dbReference>
<dbReference type="SUPFAM" id="SSF49265">
    <property type="entry name" value="Fibronectin type III"/>
    <property type="match status" value="2"/>
</dbReference>
<dbReference type="InterPro" id="IPR006530">
    <property type="entry name" value="YD"/>
</dbReference>
<reference evidence="2 3" key="1">
    <citation type="journal article" date="2024" name="Curr. Microbiol.">
        <title>Luteibacter sahnii sp. nov., A Novel Yellow-Colored Xanthomonadin Pigment Producing Probiotic Bacterium from Healthy Rice Seed Microbiome.</title>
        <authorList>
            <person name="Jaiswal G."/>
            <person name="Rana R."/>
            <person name="Nayak P.K."/>
            <person name="Chouhan R."/>
            <person name="Gandhi S.G."/>
            <person name="Patel H.K."/>
            <person name="Patil P.B."/>
        </authorList>
    </citation>
    <scope>NUCLEOTIDE SEQUENCE [LARGE SCALE GENOMIC DNA]</scope>
    <source>
        <strain evidence="2 3">PPL201</strain>
    </source>
</reference>
<dbReference type="EMBL" id="JARJJS010000002">
    <property type="protein sequence ID" value="MDF4025694.1"/>
    <property type="molecule type" value="Genomic_DNA"/>
</dbReference>
<dbReference type="PANTHER" id="PTHR32305">
    <property type="match status" value="1"/>
</dbReference>
<dbReference type="InterPro" id="IPR013783">
    <property type="entry name" value="Ig-like_fold"/>
</dbReference>
<dbReference type="InterPro" id="IPR003961">
    <property type="entry name" value="FN3_dom"/>
</dbReference>
<dbReference type="PANTHER" id="PTHR32305:SF17">
    <property type="entry name" value="TRNA NUCLEASE WAPA"/>
    <property type="match status" value="1"/>
</dbReference>
<organism evidence="2 3">
    <name type="scientific">Luteibacter sahnii</name>
    <dbReference type="NCBI Taxonomy" id="3021977"/>
    <lineage>
        <taxon>Bacteria</taxon>
        <taxon>Pseudomonadati</taxon>
        <taxon>Pseudomonadota</taxon>
        <taxon>Gammaproteobacteria</taxon>
        <taxon>Lysobacterales</taxon>
        <taxon>Rhodanobacteraceae</taxon>
        <taxon>Luteibacter</taxon>
    </lineage>
</organism>
<dbReference type="Gene3D" id="2.60.40.10">
    <property type="entry name" value="Immunoglobulins"/>
    <property type="match status" value="4"/>
</dbReference>
<dbReference type="Proteomes" id="UP001528850">
    <property type="component" value="Unassembled WGS sequence"/>
</dbReference>
<evidence type="ECO:0000259" key="1">
    <source>
        <dbReference type="PROSITE" id="PS50853"/>
    </source>
</evidence>
<evidence type="ECO:0000313" key="2">
    <source>
        <dbReference type="EMBL" id="MDF4025694.1"/>
    </source>
</evidence>
<dbReference type="InterPro" id="IPR050708">
    <property type="entry name" value="T6SS_VgrG/RHS"/>
</dbReference>
<keyword evidence="3" id="KW-1185">Reference proteome</keyword>
<dbReference type="Gene3D" id="2.180.10.10">
    <property type="entry name" value="RHS repeat-associated core"/>
    <property type="match status" value="2"/>
</dbReference>
<accession>A0ABT6BCK0</accession>
<dbReference type="PROSITE" id="PS50853">
    <property type="entry name" value="FN3"/>
    <property type="match status" value="1"/>
</dbReference>
<proteinExistence type="predicted"/>
<dbReference type="InterPro" id="IPR031325">
    <property type="entry name" value="RHS_repeat"/>
</dbReference>
<protein>
    <recommendedName>
        <fullName evidence="1">Fibronectin type-III domain-containing protein</fullName>
    </recommendedName>
</protein>
<dbReference type="InterPro" id="IPR036116">
    <property type="entry name" value="FN3_sf"/>
</dbReference>
<dbReference type="NCBIfam" id="TIGR01643">
    <property type="entry name" value="YD_repeat_2x"/>
    <property type="match status" value="2"/>
</dbReference>
<comment type="caution">
    <text evidence="2">The sequence shown here is derived from an EMBL/GenBank/DDBJ whole genome shotgun (WGS) entry which is preliminary data.</text>
</comment>
<sequence length="1940" mass="203929">MPFVAGAQTMAKPEDEYKKLIKVNEDIQPLGDTPFGERIGLYDGSLSFNQTDISLTGTGPALSVGRTFTLHGVEDRPDLQARAFGDWDIDLPQIFTVTASQQNVPGWRVAGGSPTALCSHFGPPPSVAPPPGDAKRADWDPETWWQGYQLRIPGQGSQDLLSRSSANTATPGVAGLAYPIVTRSNWAVGCLAHASNDTTLEGFLAVSPDGTKYWLDHIAYRYMPALTRPLGSGPGTAATRSGIHVFASAQDFVVRREGRMLVTRIEDRFGNSLSYTYSGDDVTDISASDGRHVTFTYETDPSTGTSSHRISTVTVQGGASGTRTWTYHYAKSSPNLVYTLTSVVQPDGSQWGYNLDPLNGAWADSRESGGTCAAIGVPTNMTSTFTATVTHPSGLAASYTVAPLKRGRSYVPQYCIAGPGVPVVANYPGTWASVPNASYGMAITQRVLSGAGLPAGGLRWTYGYSAANESWAQDCNTSACATAISTDVTYPDGHLERSTFSNRYDWTESQLLKEEVFDGGATTTLRRSTTYAYVNPAPAQDARSGAYAHPWGYAPQERVNKTQLQEQLPMATRQTVIDPSASAAPDVYAWNATAFDGFARPQDVTRSNNFGNSISERSTYVDGAGPWVIGLPSQQINLTTGETVAQMTYDATSLTPTARYRFGTQVMGYAFDAQGQLASFTDGNGKTTALSSYVRGIPTHIAYPDNTSQGVGVDGFGQIASITDQAGATTQYGYDAMGRVARIDYPSGDSTAWAPRNISYVYSGDARGMGGNHWMRMVTQGTYSERTDFDALLRPVMTGKAEVGTGALYVSARTEYDWAGHKTFVSYPVSGAPDRSGITLGTTTAYDVLGRPLSSTQSSEQGNLVTTTRYLTGNGRQVTDAKGNVTNTYFQAFDAPSFDSVVRVEAPEGVTQSISRDIYGNVLSLSQGGLTRTMTYDAQHRLCRSWEPETGSTMTAYDAADNVVWSASGQPFNGTGCGYDQVAAAARTTNGYDAMNRVTAVSYPNGTLATSFTYDALGKPATSTSATASGNANSTGTVGWSYGRNKLGLLTAEVLSVDGWSWTLGYGYDANGHLASVQYPDGQTVAMAPNAFGQPTTAGSFLSGATYFPNGSVQAYTLGNGALYSATQNARQLLSNFTFGTAAQVAVSEDYGYDAVGNILTITDRSGSNQRTRAMTYDGLSRLVSATASNLWGSESYTYDTLNNLRTLTNSGGTRTYNYDGNNLLRTISNNGSTVDSFAYDAQGNTTAKDGQAMTFDLANRLLSVNGKGDYLYDATGHRVKAVTPSGTTYSLYSHDGQLLWQFDPVSRVGSDYVYLGKALVAKRAENIDLLHQQDVGVALSLVGVPALSADGSTINITIDINNVGRHALASAGSYPVHVGYHLIDLATGASTEGSVRAALTSSIDVGTHEIVTLKAVASEALAKNKLIRVGLVQEGVAWFQDWGQPTIDVGPYSACPASGTGHLCNTESALRPDQASVTLSFSAGPSLSPDGQSIVANVDIANHGSVTLVSAGTYPVNLGNHIVDATGAIITTDVARAAIPEIAPGQDVSVALATPISLVQGNGRRIQFELVQELKAWFTGLGNTPLNTGPFLTLSAPSTNGSGSYSVTWSGLAGATSYNLREAFNGGGWTTVYASTGTSWNATGRTAGTWSYQLQACASGGCSPWGPTTNVTMVPPPAAPGSVSASAPPAGPVSVSWSSSATASSYVLQSQFNGGGWATVASPGGTTWSGAASSSGTYAYRVQACNGSGCSAFTNSNTVTITLPPTAAPTTSGSGTTNTGAYSVAWSSVPGASTYNLTESANGGAWTTVQNTSAGSWSTSGRGNGTYVYQVQGCNAGGCGPFSGQVTVTVALTPPLPGNIRMADTISGKRESFTISWSASSGATRYEILRVQTNTTLNPGTSTSYVVESGFSPYLLQYTYRLRACNAQGCSAWSGDIAG</sequence>
<dbReference type="Pfam" id="PF05593">
    <property type="entry name" value="RHS_repeat"/>
    <property type="match status" value="3"/>
</dbReference>
<gene>
    <name evidence="2" type="ORF">P3W24_12025</name>
</gene>
<dbReference type="SMART" id="SM00060">
    <property type="entry name" value="FN3"/>
    <property type="match status" value="3"/>
</dbReference>